<evidence type="ECO:0000256" key="2">
    <source>
        <dbReference type="SAM" id="Phobius"/>
    </source>
</evidence>
<feature type="transmembrane region" description="Helical" evidence="2">
    <location>
        <begin position="42"/>
        <end position="63"/>
    </location>
</feature>
<feature type="compositionally biased region" description="Basic and acidic residues" evidence="1">
    <location>
        <begin position="418"/>
        <end position="441"/>
    </location>
</feature>
<keyword evidence="2" id="KW-1133">Transmembrane helix</keyword>
<sequence length="441" mass="49769">MAAAAAASVNARNKRLSALRAVDDWKGLYRSHPYDEESPNTACLIFMLMIGFSMVVYGVHVWFQSYIDTRSFVVKEFNWALGNWTKKFEPVMKKSTASITINGTSSSMSMDNTSEFPKKWQTEFALGDIINFTQVRFSHQFSIPQDVSKSIKSELLNAPLPPPLSVSFNVQVEGSSASSFSIDDLKLWEWITVGVNQKMCRVQSHGVWERGSCWSLRRLTSVCLTLELKEAGNEQQWVLPARQVSQCGCSKDGPLVYAKEFSRRLPNSNRRLSSQDLSPTRGNFSSPFVVQFALRYKEDPFLSASKLSNGQFTFGPTPHQNFLESIVMMALGGIIILPASVALIALSCGCSPDKSRSSRQRKPSAETRRPQRYTRLAEEEERTEHRVMIGDANSQTVRRRGRSKDNVEMKPLLQQQQEEEKADQAHETQEVRIDIKESSNT</sequence>
<dbReference type="EMBL" id="HBKN01048907">
    <property type="protein sequence ID" value="CAE2339434.1"/>
    <property type="molecule type" value="Transcribed_RNA"/>
</dbReference>
<name>A0A7S4PLW8_GUITH</name>
<reference evidence="3" key="1">
    <citation type="submission" date="2021-01" db="EMBL/GenBank/DDBJ databases">
        <authorList>
            <person name="Corre E."/>
            <person name="Pelletier E."/>
            <person name="Niang G."/>
            <person name="Scheremetjew M."/>
            <person name="Finn R."/>
            <person name="Kale V."/>
            <person name="Holt S."/>
            <person name="Cochrane G."/>
            <person name="Meng A."/>
            <person name="Brown T."/>
            <person name="Cohen L."/>
        </authorList>
    </citation>
    <scope>NUCLEOTIDE SEQUENCE</scope>
    <source>
        <strain evidence="3">CCMP 2712</strain>
    </source>
</reference>
<dbReference type="AlphaFoldDB" id="A0A7S4PLW8"/>
<accession>A0A7S4PLW8</accession>
<proteinExistence type="predicted"/>
<feature type="region of interest" description="Disordered" evidence="1">
    <location>
        <begin position="351"/>
        <end position="441"/>
    </location>
</feature>
<gene>
    <name evidence="3" type="ORF">GTHE00462_LOCUS38235</name>
</gene>
<evidence type="ECO:0000313" key="3">
    <source>
        <dbReference type="EMBL" id="CAE2339434.1"/>
    </source>
</evidence>
<organism evidence="3">
    <name type="scientific">Guillardia theta</name>
    <name type="common">Cryptophyte</name>
    <name type="synonym">Cryptomonas phi</name>
    <dbReference type="NCBI Taxonomy" id="55529"/>
    <lineage>
        <taxon>Eukaryota</taxon>
        <taxon>Cryptophyceae</taxon>
        <taxon>Pyrenomonadales</taxon>
        <taxon>Geminigeraceae</taxon>
        <taxon>Guillardia</taxon>
    </lineage>
</organism>
<protein>
    <submittedName>
        <fullName evidence="3">Uncharacterized protein</fullName>
    </submittedName>
</protein>
<evidence type="ECO:0000256" key="1">
    <source>
        <dbReference type="SAM" id="MobiDB-lite"/>
    </source>
</evidence>
<keyword evidence="2" id="KW-0812">Transmembrane</keyword>
<feature type="transmembrane region" description="Helical" evidence="2">
    <location>
        <begin position="326"/>
        <end position="351"/>
    </location>
</feature>
<keyword evidence="2" id="KW-0472">Membrane</keyword>